<sequence length="268" mass="27363">MTTASASRPGRANPWIVVTAFAVLTFLVSGALLTVQPISGIDPAALSLVQFGPGLAAVLTWAVWRRRLTGLLPTAIPWSATAARLAVMVGLCLLCTAVVAGAAWAAGADPAGFVSVGGVSFALLLLLQLIGACGEEIGWRGLAQPVLEPAVGRLPAVLVTGLVWALWHVHAFAAGPVIALSFLLSTLCLAVLFGCVGAGSPAQRILVATLGHWLVNIGLYVVSGDRTLEYPQVLYTVTGAVTVVVVPAVAGAVARKPLSARPGGARAR</sequence>
<feature type="transmembrane region" description="Helical" evidence="1">
    <location>
        <begin position="85"/>
        <end position="106"/>
    </location>
</feature>
<keyword evidence="1" id="KW-0472">Membrane</keyword>
<dbReference type="Proteomes" id="UP001550628">
    <property type="component" value="Unassembled WGS sequence"/>
</dbReference>
<feature type="transmembrane region" description="Helical" evidence="1">
    <location>
        <begin position="45"/>
        <end position="64"/>
    </location>
</feature>
<evidence type="ECO:0000259" key="2">
    <source>
        <dbReference type="Pfam" id="PF02517"/>
    </source>
</evidence>
<evidence type="ECO:0000256" key="1">
    <source>
        <dbReference type="SAM" id="Phobius"/>
    </source>
</evidence>
<feature type="domain" description="CAAX prenyl protease 2/Lysostaphin resistance protein A-like" evidence="2">
    <location>
        <begin position="121"/>
        <end position="217"/>
    </location>
</feature>
<dbReference type="EMBL" id="JBEYBF010000001">
    <property type="protein sequence ID" value="MEU1950367.1"/>
    <property type="molecule type" value="Genomic_DNA"/>
</dbReference>
<feature type="transmembrane region" description="Helical" evidence="1">
    <location>
        <begin position="146"/>
        <end position="167"/>
    </location>
</feature>
<evidence type="ECO:0000313" key="4">
    <source>
        <dbReference type="Proteomes" id="UP001550628"/>
    </source>
</evidence>
<gene>
    <name evidence="3" type="ORF">ABZ510_00780</name>
</gene>
<dbReference type="PANTHER" id="PTHR35797:SF1">
    <property type="entry name" value="PROTEASE"/>
    <property type="match status" value="1"/>
</dbReference>
<protein>
    <submittedName>
        <fullName evidence="3">Type II CAAX endopeptidase family protein</fullName>
    </submittedName>
</protein>
<accession>A0ABV2WHL0</accession>
<evidence type="ECO:0000313" key="3">
    <source>
        <dbReference type="EMBL" id="MEU1950367.1"/>
    </source>
</evidence>
<keyword evidence="4" id="KW-1185">Reference proteome</keyword>
<dbReference type="InterPro" id="IPR003675">
    <property type="entry name" value="Rce1/LyrA-like_dom"/>
</dbReference>
<reference evidence="3 4" key="1">
    <citation type="submission" date="2024-06" db="EMBL/GenBank/DDBJ databases">
        <title>The Natural Products Discovery Center: Release of the First 8490 Sequenced Strains for Exploring Actinobacteria Biosynthetic Diversity.</title>
        <authorList>
            <person name="Kalkreuter E."/>
            <person name="Kautsar S.A."/>
            <person name="Yang D."/>
            <person name="Bader C.D."/>
            <person name="Teijaro C.N."/>
            <person name="Fluegel L."/>
            <person name="Davis C.M."/>
            <person name="Simpson J.R."/>
            <person name="Lauterbach L."/>
            <person name="Steele A.D."/>
            <person name="Gui C."/>
            <person name="Meng S."/>
            <person name="Li G."/>
            <person name="Viehrig K."/>
            <person name="Ye F."/>
            <person name="Su P."/>
            <person name="Kiefer A.F."/>
            <person name="Nichols A."/>
            <person name="Cepeda A.J."/>
            <person name="Yan W."/>
            <person name="Fan B."/>
            <person name="Jiang Y."/>
            <person name="Adhikari A."/>
            <person name="Zheng C.-J."/>
            <person name="Schuster L."/>
            <person name="Cowan T.M."/>
            <person name="Smanski M.J."/>
            <person name="Chevrette M.G."/>
            <person name="De Carvalho L.P.S."/>
            <person name="Shen B."/>
        </authorList>
    </citation>
    <scope>NUCLEOTIDE SEQUENCE [LARGE SCALE GENOMIC DNA]</scope>
    <source>
        <strain evidence="3 4">NPDC019708</strain>
    </source>
</reference>
<feature type="transmembrane region" description="Helical" evidence="1">
    <location>
        <begin position="173"/>
        <end position="193"/>
    </location>
</feature>
<keyword evidence="1" id="KW-1133">Transmembrane helix</keyword>
<feature type="transmembrane region" description="Helical" evidence="1">
    <location>
        <begin position="234"/>
        <end position="254"/>
    </location>
</feature>
<organism evidence="3 4">
    <name type="scientific">Nocardia rhamnosiphila</name>
    <dbReference type="NCBI Taxonomy" id="426716"/>
    <lineage>
        <taxon>Bacteria</taxon>
        <taxon>Bacillati</taxon>
        <taxon>Actinomycetota</taxon>
        <taxon>Actinomycetes</taxon>
        <taxon>Mycobacteriales</taxon>
        <taxon>Nocardiaceae</taxon>
        <taxon>Nocardia</taxon>
    </lineage>
</organism>
<feature type="transmembrane region" description="Helical" evidence="1">
    <location>
        <begin position="12"/>
        <end position="33"/>
    </location>
</feature>
<proteinExistence type="predicted"/>
<dbReference type="InterPro" id="IPR042150">
    <property type="entry name" value="MmRce1-like"/>
</dbReference>
<name>A0ABV2WHL0_9NOCA</name>
<dbReference type="RefSeq" id="WP_356954652.1">
    <property type="nucleotide sequence ID" value="NZ_JBEYBD010000002.1"/>
</dbReference>
<keyword evidence="1" id="KW-0812">Transmembrane</keyword>
<dbReference type="PANTHER" id="PTHR35797">
    <property type="entry name" value="PROTEASE-RELATED"/>
    <property type="match status" value="1"/>
</dbReference>
<dbReference type="Pfam" id="PF02517">
    <property type="entry name" value="Rce1-like"/>
    <property type="match status" value="1"/>
</dbReference>
<feature type="transmembrane region" description="Helical" evidence="1">
    <location>
        <begin position="112"/>
        <end position="134"/>
    </location>
</feature>
<comment type="caution">
    <text evidence="3">The sequence shown here is derived from an EMBL/GenBank/DDBJ whole genome shotgun (WGS) entry which is preliminary data.</text>
</comment>
<feature type="transmembrane region" description="Helical" evidence="1">
    <location>
        <begin position="205"/>
        <end position="222"/>
    </location>
</feature>